<feature type="region of interest" description="Disordered" evidence="2">
    <location>
        <begin position="383"/>
        <end position="415"/>
    </location>
</feature>
<dbReference type="SUPFAM" id="SSF53955">
    <property type="entry name" value="Lysozyme-like"/>
    <property type="match status" value="1"/>
</dbReference>
<comment type="similarity">
    <text evidence="1">Belongs to the transglycosylase Slt family.</text>
</comment>
<organism evidence="4 5">
    <name type="scientific">Pandoraea eparura</name>
    <dbReference type="NCBI Taxonomy" id="2508291"/>
    <lineage>
        <taxon>Bacteria</taxon>
        <taxon>Pseudomonadati</taxon>
        <taxon>Pseudomonadota</taxon>
        <taxon>Betaproteobacteria</taxon>
        <taxon>Burkholderiales</taxon>
        <taxon>Burkholderiaceae</taxon>
        <taxon>Pandoraea</taxon>
    </lineage>
</organism>
<dbReference type="Pfam" id="PF01464">
    <property type="entry name" value="SLT"/>
    <property type="match status" value="1"/>
</dbReference>
<feature type="region of interest" description="Disordered" evidence="2">
    <location>
        <begin position="67"/>
        <end position="111"/>
    </location>
</feature>
<feature type="compositionally biased region" description="Polar residues" evidence="2">
    <location>
        <begin position="338"/>
        <end position="348"/>
    </location>
</feature>
<evidence type="ECO:0000313" key="4">
    <source>
        <dbReference type="EMBL" id="VVD77420.1"/>
    </source>
</evidence>
<dbReference type="RefSeq" id="WP_246171150.1">
    <property type="nucleotide sequence ID" value="NZ_CABPSH010000002.1"/>
</dbReference>
<dbReference type="GO" id="GO:0016020">
    <property type="term" value="C:membrane"/>
    <property type="evidence" value="ECO:0007669"/>
    <property type="project" value="InterPro"/>
</dbReference>
<sequence length="415" mass="43925">MSGRSIRNSRWWNARLAGGVLSVLSVLGPSMSAWAMDARLLPRHPRVAEAQLVVPVPRATPEALARPAQAPVVASPRDTAAQTSIVASPRDTMAPTSVVASPRDTGAPTSVIASPRDTAALTSAEPALPFDSLVQRAAQVASVDAALLHAIIDTESGYDPQAVSVRGAIGLMQVLPRTGERFGVRRLEDPAENVRAGASYIRWLLSRFDDDLTLALAAYNAGEGAVLRYGRQIPPFPETQNYVRKVMAGYTRLREANSAPVVSAPPMRPGESTPRIRPVPSGQPTQSAQSTEPMQSMQTVRTVQTVQTVQTARPTHFMQPTPSTQPMQPMQPATVLVDTNNDTRSSGRTRPASERGDGASDAAATARAWRLLRGVGALLTRSPSAEAAGGHGRDRPAVVMPARGQERSAGPATGG</sequence>
<evidence type="ECO:0000256" key="2">
    <source>
        <dbReference type="SAM" id="MobiDB-lite"/>
    </source>
</evidence>
<dbReference type="GO" id="GO:0000270">
    <property type="term" value="P:peptidoglycan metabolic process"/>
    <property type="evidence" value="ECO:0007669"/>
    <property type="project" value="InterPro"/>
</dbReference>
<dbReference type="Gene3D" id="1.10.530.10">
    <property type="match status" value="1"/>
</dbReference>
<dbReference type="PANTHER" id="PTHR37423">
    <property type="entry name" value="SOLUBLE LYTIC MUREIN TRANSGLYCOSYLASE-RELATED"/>
    <property type="match status" value="1"/>
</dbReference>
<dbReference type="PANTHER" id="PTHR37423:SF2">
    <property type="entry name" value="MEMBRANE-BOUND LYTIC MUREIN TRANSGLYCOSYLASE C"/>
    <property type="match status" value="1"/>
</dbReference>
<dbReference type="EMBL" id="CABPSH010000002">
    <property type="protein sequence ID" value="VVD77420.1"/>
    <property type="molecule type" value="Genomic_DNA"/>
</dbReference>
<evidence type="ECO:0000256" key="1">
    <source>
        <dbReference type="ARBA" id="ARBA00007734"/>
    </source>
</evidence>
<dbReference type="GO" id="GO:0008933">
    <property type="term" value="F:peptidoglycan lytic transglycosylase activity"/>
    <property type="evidence" value="ECO:0007669"/>
    <property type="project" value="InterPro"/>
</dbReference>
<evidence type="ECO:0000313" key="5">
    <source>
        <dbReference type="Proteomes" id="UP000400981"/>
    </source>
</evidence>
<keyword evidence="4" id="KW-0456">Lyase</keyword>
<feature type="compositionally biased region" description="Polar residues" evidence="2">
    <location>
        <begin position="282"/>
        <end position="297"/>
    </location>
</feature>
<name>A0A5E4SP11_9BURK</name>
<dbReference type="AlphaFoldDB" id="A0A5E4SP11"/>
<feature type="region of interest" description="Disordered" evidence="2">
    <location>
        <begin position="259"/>
        <end position="301"/>
    </location>
</feature>
<dbReference type="InterPro" id="IPR008258">
    <property type="entry name" value="Transglycosylase_SLT_dom_1"/>
</dbReference>
<feature type="region of interest" description="Disordered" evidence="2">
    <location>
        <begin position="338"/>
        <end position="361"/>
    </location>
</feature>
<dbReference type="PROSITE" id="PS00922">
    <property type="entry name" value="TRANSGLYCOSYLASE"/>
    <property type="match status" value="1"/>
</dbReference>
<dbReference type="InterPro" id="IPR000189">
    <property type="entry name" value="Transglyc_AS"/>
</dbReference>
<dbReference type="Proteomes" id="UP000400981">
    <property type="component" value="Unassembled WGS sequence"/>
</dbReference>
<reference evidence="4 5" key="1">
    <citation type="submission" date="2019-08" db="EMBL/GenBank/DDBJ databases">
        <authorList>
            <person name="Peeters C."/>
        </authorList>
    </citation>
    <scope>NUCLEOTIDE SEQUENCE [LARGE SCALE GENOMIC DNA]</scope>
    <source>
        <strain evidence="4 5">LMG 31012</strain>
    </source>
</reference>
<feature type="domain" description="Transglycosylase SLT" evidence="3">
    <location>
        <begin position="133"/>
        <end position="232"/>
    </location>
</feature>
<dbReference type="InterPro" id="IPR023346">
    <property type="entry name" value="Lysozyme-like_dom_sf"/>
</dbReference>
<keyword evidence="5" id="KW-1185">Reference proteome</keyword>
<accession>A0A5E4SP11</accession>
<dbReference type="CDD" id="cd16896">
    <property type="entry name" value="LT_Slt70-like"/>
    <property type="match status" value="1"/>
</dbReference>
<protein>
    <submittedName>
        <fullName evidence="4">Soluble lytic murein transglycosylase</fullName>
        <ecNumber evidence="4">4.2.2.-</ecNumber>
    </submittedName>
</protein>
<proteinExistence type="inferred from homology"/>
<gene>
    <name evidence="4" type="primary">slt_1</name>
    <name evidence="4" type="ORF">PEP31012_00915</name>
</gene>
<dbReference type="EC" id="4.2.2.-" evidence="4"/>
<evidence type="ECO:0000259" key="3">
    <source>
        <dbReference type="Pfam" id="PF01464"/>
    </source>
</evidence>